<evidence type="ECO:0000313" key="2">
    <source>
        <dbReference type="EMBL" id="TPE46287.1"/>
    </source>
</evidence>
<feature type="transmembrane region" description="Helical" evidence="1">
    <location>
        <begin position="39"/>
        <end position="57"/>
    </location>
</feature>
<dbReference type="RefSeq" id="WP_140619177.1">
    <property type="nucleotide sequence ID" value="NZ_VFRQ01000001.1"/>
</dbReference>
<evidence type="ECO:0000256" key="1">
    <source>
        <dbReference type="SAM" id="Phobius"/>
    </source>
</evidence>
<gene>
    <name evidence="2" type="ORF">FJM65_02790</name>
</gene>
<proteinExistence type="predicted"/>
<organism evidence="2 3">
    <name type="scientific">Pontibacter mangrovi</name>
    <dbReference type="NCBI Taxonomy" id="2589816"/>
    <lineage>
        <taxon>Bacteria</taxon>
        <taxon>Pseudomonadati</taxon>
        <taxon>Bacteroidota</taxon>
        <taxon>Cytophagia</taxon>
        <taxon>Cytophagales</taxon>
        <taxon>Hymenobacteraceae</taxon>
        <taxon>Pontibacter</taxon>
    </lineage>
</organism>
<dbReference type="EMBL" id="VFRQ01000001">
    <property type="protein sequence ID" value="TPE46287.1"/>
    <property type="molecule type" value="Genomic_DNA"/>
</dbReference>
<sequence>MADVAVLFSVLSIFGILIGLVSPRHGLCWYYGRRNRFNVLRIYLAVLVISFIVFAVTENL</sequence>
<comment type="caution">
    <text evidence="2">The sequence shown here is derived from an EMBL/GenBank/DDBJ whole genome shotgun (WGS) entry which is preliminary data.</text>
</comment>
<protein>
    <submittedName>
        <fullName evidence="2">Uncharacterized protein</fullName>
    </submittedName>
</protein>
<accession>A0A501WGZ4</accession>
<reference evidence="2 3" key="1">
    <citation type="submission" date="2019-06" db="EMBL/GenBank/DDBJ databases">
        <title>A novel bacterium of genus Pontibacter, isolated from marine sediment.</title>
        <authorList>
            <person name="Huang H."/>
            <person name="Mo K."/>
            <person name="Hu Y."/>
        </authorList>
    </citation>
    <scope>NUCLEOTIDE SEQUENCE [LARGE SCALE GENOMIC DNA]</scope>
    <source>
        <strain evidence="2 3">HB172049</strain>
    </source>
</reference>
<dbReference type="OrthoDB" id="9907441at2"/>
<keyword evidence="1" id="KW-1133">Transmembrane helix</keyword>
<keyword evidence="1" id="KW-0472">Membrane</keyword>
<name>A0A501WGZ4_9BACT</name>
<keyword evidence="1" id="KW-0812">Transmembrane</keyword>
<dbReference type="Proteomes" id="UP000316727">
    <property type="component" value="Unassembled WGS sequence"/>
</dbReference>
<keyword evidence="3" id="KW-1185">Reference proteome</keyword>
<feature type="transmembrane region" description="Helical" evidence="1">
    <location>
        <begin position="6"/>
        <end position="27"/>
    </location>
</feature>
<evidence type="ECO:0000313" key="3">
    <source>
        <dbReference type="Proteomes" id="UP000316727"/>
    </source>
</evidence>
<dbReference type="AlphaFoldDB" id="A0A501WGZ4"/>